<feature type="transmembrane region" description="Helical" evidence="5">
    <location>
        <begin position="174"/>
        <end position="196"/>
    </location>
</feature>
<dbReference type="PANTHER" id="PTHR37955">
    <property type="entry name" value="TELLURITE RESISTANCE PROTEIN TEHA"/>
    <property type="match status" value="1"/>
</dbReference>
<keyword evidence="4 5" id="KW-0472">Membrane</keyword>
<evidence type="ECO:0000313" key="6">
    <source>
        <dbReference type="EMBL" id="TCO97702.1"/>
    </source>
</evidence>
<dbReference type="Proteomes" id="UP000295106">
    <property type="component" value="Unassembled WGS sequence"/>
</dbReference>
<feature type="transmembrane region" description="Helical" evidence="5">
    <location>
        <begin position="140"/>
        <end position="162"/>
    </location>
</feature>
<keyword evidence="3 5" id="KW-1133">Transmembrane helix</keyword>
<evidence type="ECO:0000256" key="1">
    <source>
        <dbReference type="ARBA" id="ARBA00004141"/>
    </source>
</evidence>
<dbReference type="GO" id="GO:0005886">
    <property type="term" value="C:plasma membrane"/>
    <property type="evidence" value="ECO:0007669"/>
    <property type="project" value="TreeGrafter"/>
</dbReference>
<sequence>MSRSDPLKFLHPGWFTTVMGLCGLSLAWYRAVPLMGEMAGAIALAVGALAGLVFLALAVAFVLRLSRHPDAWREDRRHPVRYPFVAAMPVAVILLATVATALLGPARWIAAVWWAGCVGQLVVTAWVLQHWWHDAQSGGLQWPGVTPAMLIPVVGNVLAPLAGVPLGQVEWSAAQFGVGLVFWPVVIGLLATRVALRGPWPERLRPTAFILVAPPAVVGLSALQFGASALLGWMCWGAAAFAVVWAGTQARRIAALPFALPHWGLSFPLAAFAALTLRLAEPGSTLAAFAPVALALATLVITWLSLATLRGLRDGSLLAPEPVATIQPASA</sequence>
<feature type="transmembrane region" description="Helical" evidence="5">
    <location>
        <begin position="260"/>
        <end position="280"/>
    </location>
</feature>
<organism evidence="6 7">
    <name type="scientific">Rubrivivax gelatinosus</name>
    <name type="common">Rhodocyclus gelatinosus</name>
    <name type="synonym">Rhodopseudomonas gelatinosa</name>
    <dbReference type="NCBI Taxonomy" id="28068"/>
    <lineage>
        <taxon>Bacteria</taxon>
        <taxon>Pseudomonadati</taxon>
        <taxon>Pseudomonadota</taxon>
        <taxon>Betaproteobacteria</taxon>
        <taxon>Burkholderiales</taxon>
        <taxon>Sphaerotilaceae</taxon>
        <taxon>Rubrivivax</taxon>
    </lineage>
</organism>
<dbReference type="OrthoDB" id="309023at2"/>
<evidence type="ECO:0000256" key="5">
    <source>
        <dbReference type="SAM" id="Phobius"/>
    </source>
</evidence>
<dbReference type="Gene3D" id="1.50.10.150">
    <property type="entry name" value="Voltage-dependent anion channel"/>
    <property type="match status" value="1"/>
</dbReference>
<protein>
    <submittedName>
        <fullName evidence="6">Tellurite resistance protein</fullName>
    </submittedName>
</protein>
<feature type="transmembrane region" description="Helical" evidence="5">
    <location>
        <begin position="231"/>
        <end position="248"/>
    </location>
</feature>
<dbReference type="EMBL" id="SLXD01000020">
    <property type="protein sequence ID" value="TCO97702.1"/>
    <property type="molecule type" value="Genomic_DNA"/>
</dbReference>
<comment type="subcellular location">
    <subcellularLocation>
        <location evidence="1">Membrane</location>
        <topology evidence="1">Multi-pass membrane protein</topology>
    </subcellularLocation>
</comment>
<evidence type="ECO:0000313" key="7">
    <source>
        <dbReference type="Proteomes" id="UP000295106"/>
    </source>
</evidence>
<evidence type="ECO:0000256" key="2">
    <source>
        <dbReference type="ARBA" id="ARBA00022692"/>
    </source>
</evidence>
<feature type="transmembrane region" description="Helical" evidence="5">
    <location>
        <begin position="41"/>
        <end position="63"/>
    </location>
</feature>
<dbReference type="PANTHER" id="PTHR37955:SF1">
    <property type="entry name" value="DEP DOMAIN-CONTAINING PROTEIN"/>
    <property type="match status" value="1"/>
</dbReference>
<feature type="transmembrane region" description="Helical" evidence="5">
    <location>
        <begin position="84"/>
        <end position="102"/>
    </location>
</feature>
<feature type="transmembrane region" description="Helical" evidence="5">
    <location>
        <begin position="12"/>
        <end position="29"/>
    </location>
</feature>
<dbReference type="RefSeq" id="WP_132649585.1">
    <property type="nucleotide sequence ID" value="NZ_CP181386.1"/>
</dbReference>
<feature type="transmembrane region" description="Helical" evidence="5">
    <location>
        <begin position="286"/>
        <end position="306"/>
    </location>
</feature>
<comment type="caution">
    <text evidence="6">The sequence shown here is derived from an EMBL/GenBank/DDBJ whole genome shotgun (WGS) entry which is preliminary data.</text>
</comment>
<dbReference type="AlphaFoldDB" id="A0A4R2MFF2"/>
<dbReference type="GeneID" id="99682979"/>
<name>A0A4R2MFF2_RUBGE</name>
<feature type="transmembrane region" description="Helical" evidence="5">
    <location>
        <begin position="208"/>
        <end position="225"/>
    </location>
</feature>
<dbReference type="InterPro" id="IPR052951">
    <property type="entry name" value="Tellurite_res_ion_channel"/>
</dbReference>
<evidence type="ECO:0000256" key="4">
    <source>
        <dbReference type="ARBA" id="ARBA00023136"/>
    </source>
</evidence>
<evidence type="ECO:0000256" key="3">
    <source>
        <dbReference type="ARBA" id="ARBA00022989"/>
    </source>
</evidence>
<gene>
    <name evidence="6" type="ORF">EV684_12013</name>
</gene>
<dbReference type="InterPro" id="IPR038665">
    <property type="entry name" value="Voltage-dep_anion_channel_sf"/>
</dbReference>
<dbReference type="InterPro" id="IPR004695">
    <property type="entry name" value="SLAC1/Mae1/Ssu1/TehA"/>
</dbReference>
<proteinExistence type="predicted"/>
<dbReference type="GO" id="GO:0046583">
    <property type="term" value="F:monoatomic cation efflux transmembrane transporter activity"/>
    <property type="evidence" value="ECO:0007669"/>
    <property type="project" value="TreeGrafter"/>
</dbReference>
<dbReference type="CDD" id="cd09323">
    <property type="entry name" value="TDT_SLAC1_like"/>
    <property type="match status" value="1"/>
</dbReference>
<accession>A0A4R2MFF2</accession>
<keyword evidence="2 5" id="KW-0812">Transmembrane</keyword>
<feature type="transmembrane region" description="Helical" evidence="5">
    <location>
        <begin position="108"/>
        <end position="128"/>
    </location>
</feature>
<reference evidence="6 7" key="1">
    <citation type="submission" date="2019-03" db="EMBL/GenBank/DDBJ databases">
        <title>Genomic Encyclopedia of Type Strains, Phase IV (KMG-IV): sequencing the most valuable type-strain genomes for metagenomic binning, comparative biology and taxonomic classification.</title>
        <authorList>
            <person name="Goeker M."/>
        </authorList>
    </citation>
    <scope>NUCLEOTIDE SEQUENCE [LARGE SCALE GENOMIC DNA]</scope>
    <source>
        <strain evidence="6 7">DSM 1709</strain>
    </source>
</reference>
<dbReference type="Pfam" id="PF03595">
    <property type="entry name" value="SLAC1"/>
    <property type="match status" value="1"/>
</dbReference>